<gene>
    <name evidence="2" type="ORF">EYC84_009609</name>
</gene>
<organism evidence="2 3">
    <name type="scientific">Monilinia fructicola</name>
    <name type="common">Brown rot fungus</name>
    <name type="synonym">Ciboria fructicola</name>
    <dbReference type="NCBI Taxonomy" id="38448"/>
    <lineage>
        <taxon>Eukaryota</taxon>
        <taxon>Fungi</taxon>
        <taxon>Dikarya</taxon>
        <taxon>Ascomycota</taxon>
        <taxon>Pezizomycotina</taxon>
        <taxon>Leotiomycetes</taxon>
        <taxon>Helotiales</taxon>
        <taxon>Sclerotiniaceae</taxon>
        <taxon>Monilinia</taxon>
    </lineage>
</organism>
<sequence length="119" mass="11678">MILIAIFIYRLSDKRIYESDYSSSTLSEQDSADSPRPPPAPGIGRPIVGGGGRPPFGVGGPGRPIVGGPPGPPGRPVVGGVGGVGGWFGGGRPIVGGVGEAGRPVAAGGGIGRPVVNDD</sequence>
<protein>
    <submittedName>
        <fullName evidence="2">Uncharacterized protein</fullName>
    </submittedName>
</protein>
<comment type="caution">
    <text evidence="2">The sequence shown here is derived from an EMBL/GenBank/DDBJ whole genome shotgun (WGS) entry which is preliminary data.</text>
</comment>
<evidence type="ECO:0000313" key="3">
    <source>
        <dbReference type="Proteomes" id="UP000322873"/>
    </source>
</evidence>
<reference evidence="2 3" key="1">
    <citation type="submission" date="2019-06" db="EMBL/GenBank/DDBJ databases">
        <title>Genome Sequence of the Brown Rot Fungal Pathogen Monilinia fructicola.</title>
        <authorList>
            <person name="De Miccolis Angelini R.M."/>
            <person name="Landi L."/>
            <person name="Abate D."/>
            <person name="Pollastro S."/>
            <person name="Romanazzi G."/>
            <person name="Faretra F."/>
        </authorList>
    </citation>
    <scope>NUCLEOTIDE SEQUENCE [LARGE SCALE GENOMIC DNA]</scope>
    <source>
        <strain evidence="2 3">Mfrc123</strain>
    </source>
</reference>
<dbReference type="EMBL" id="VICG01000013">
    <property type="protein sequence ID" value="KAA8565779.1"/>
    <property type="molecule type" value="Genomic_DNA"/>
</dbReference>
<name>A0A5M9JCZ8_MONFR</name>
<evidence type="ECO:0000313" key="2">
    <source>
        <dbReference type="EMBL" id="KAA8565779.1"/>
    </source>
</evidence>
<feature type="compositionally biased region" description="Gly residues" evidence="1">
    <location>
        <begin position="47"/>
        <end position="62"/>
    </location>
</feature>
<proteinExistence type="predicted"/>
<evidence type="ECO:0000256" key="1">
    <source>
        <dbReference type="SAM" id="MobiDB-lite"/>
    </source>
</evidence>
<feature type="region of interest" description="Disordered" evidence="1">
    <location>
        <begin position="19"/>
        <end position="79"/>
    </location>
</feature>
<dbReference type="AlphaFoldDB" id="A0A5M9JCZ8"/>
<feature type="compositionally biased region" description="Polar residues" evidence="1">
    <location>
        <begin position="20"/>
        <end position="29"/>
    </location>
</feature>
<keyword evidence="3" id="KW-1185">Reference proteome</keyword>
<dbReference type="Proteomes" id="UP000322873">
    <property type="component" value="Unassembled WGS sequence"/>
</dbReference>
<accession>A0A5M9JCZ8</accession>